<dbReference type="PIRSF" id="PIRSF021591">
    <property type="entry name" value="UCP021591"/>
    <property type="match status" value="1"/>
</dbReference>
<gene>
    <name evidence="2" type="ORF">BST11_03860</name>
</gene>
<evidence type="ECO:0008006" key="4">
    <source>
        <dbReference type="Google" id="ProtNLM"/>
    </source>
</evidence>
<keyword evidence="1" id="KW-0732">Signal</keyword>
<evidence type="ECO:0000313" key="3">
    <source>
        <dbReference type="Proteomes" id="UP000192319"/>
    </source>
</evidence>
<feature type="signal peptide" evidence="1">
    <location>
        <begin position="1"/>
        <end position="34"/>
    </location>
</feature>
<dbReference type="InterPro" id="IPR016793">
    <property type="entry name" value="UCP021591"/>
</dbReference>
<feature type="chain" id="PRO_5046285874" description="Mycobacterium membrane protein" evidence="1">
    <location>
        <begin position="35"/>
        <end position="144"/>
    </location>
</feature>
<accession>A0ABX3RGB5</accession>
<dbReference type="EMBL" id="MVHD01000003">
    <property type="protein sequence ID" value="OQZ93126.1"/>
    <property type="molecule type" value="Genomic_DNA"/>
</dbReference>
<evidence type="ECO:0000313" key="2">
    <source>
        <dbReference type="EMBL" id="OQZ93126.1"/>
    </source>
</evidence>
<evidence type="ECO:0000256" key="1">
    <source>
        <dbReference type="SAM" id="SignalP"/>
    </source>
</evidence>
<reference evidence="2 3" key="1">
    <citation type="submission" date="2017-02" db="EMBL/GenBank/DDBJ databases">
        <title>The new phylogeny of genus Mycobacterium.</title>
        <authorList>
            <person name="Tortoli E."/>
            <person name="Trovato A."/>
            <person name="Cirillo D.M."/>
        </authorList>
    </citation>
    <scope>NUCLEOTIDE SEQUENCE [LARGE SCALE GENOMIC DNA]</scope>
    <source>
        <strain evidence="2 3">DSM 45230</strain>
    </source>
</reference>
<keyword evidence="3" id="KW-1185">Reference proteome</keyword>
<dbReference type="Proteomes" id="UP000192319">
    <property type="component" value="Unassembled WGS sequence"/>
</dbReference>
<comment type="caution">
    <text evidence="2">The sequence shown here is derived from an EMBL/GenBank/DDBJ whole genome shotgun (WGS) entry which is preliminary data.</text>
</comment>
<proteinExistence type="predicted"/>
<protein>
    <recommendedName>
        <fullName evidence="4">Mycobacterium membrane protein</fullName>
    </recommendedName>
</protein>
<organism evidence="2 3">
    <name type="scientific">Mycobacterium alsense</name>
    <dbReference type="NCBI Taxonomy" id="324058"/>
    <lineage>
        <taxon>Bacteria</taxon>
        <taxon>Bacillati</taxon>
        <taxon>Actinomycetota</taxon>
        <taxon>Actinomycetes</taxon>
        <taxon>Mycobacteriales</taxon>
        <taxon>Mycobacteriaceae</taxon>
        <taxon>Mycobacterium</taxon>
    </lineage>
</organism>
<sequence length="144" mass="15453">MSTTASTAKKPLGVVSALALGLTGLLVSPGPAHADPVWHQVVYIVSSRNPAYVDIFYQDQDPTLFSDYSHNPYQFTPQVHADIAPGKPWVQPVNLLNPDQWAMVTVTTGREPGTPGIQCDLSVDGKVVVSKVGPKGALCSLRTW</sequence>
<name>A0ABX3RGB5_9MYCO</name>